<feature type="compositionally biased region" description="Basic and acidic residues" evidence="9">
    <location>
        <begin position="431"/>
        <end position="441"/>
    </location>
</feature>
<evidence type="ECO:0000256" key="5">
    <source>
        <dbReference type="ARBA" id="ARBA00022833"/>
    </source>
</evidence>
<evidence type="ECO:0000313" key="12">
    <source>
        <dbReference type="EMBL" id="QSZ36465.1"/>
    </source>
</evidence>
<feature type="transmembrane region" description="Helical" evidence="10">
    <location>
        <begin position="625"/>
        <end position="645"/>
    </location>
</feature>
<dbReference type="Pfam" id="PF13639">
    <property type="entry name" value="zf-RING_2"/>
    <property type="match status" value="1"/>
</dbReference>
<dbReference type="PANTHER" id="PTHR22765">
    <property type="entry name" value="RING FINGER AND PROTEASE ASSOCIATED DOMAIN-CONTAINING"/>
    <property type="match status" value="1"/>
</dbReference>
<dbReference type="GO" id="GO:0005737">
    <property type="term" value="C:cytoplasm"/>
    <property type="evidence" value="ECO:0007669"/>
    <property type="project" value="TreeGrafter"/>
</dbReference>
<reference evidence="12" key="1">
    <citation type="submission" date="2020-10" db="EMBL/GenBank/DDBJ databases">
        <title>Genome Sequence of Monilinia vaccinii-corymbosi Sheds Light on Mummy Berry Disease Infection of Blueberry and Mating Type.</title>
        <authorList>
            <person name="Yow A.G."/>
            <person name="Zhang Y."/>
            <person name="Bansal K."/>
            <person name="Eacker S.M."/>
            <person name="Sullivan S."/>
            <person name="Liachko I."/>
            <person name="Cubeta M.A."/>
            <person name="Rollins J.A."/>
            <person name="Ashrafi H."/>
        </authorList>
    </citation>
    <scope>NUCLEOTIDE SEQUENCE</scope>
    <source>
        <strain evidence="12">RL-1</strain>
    </source>
</reference>
<dbReference type="CDD" id="cd16454">
    <property type="entry name" value="RING-H2_PA-TM-RING"/>
    <property type="match status" value="1"/>
</dbReference>
<dbReference type="SMART" id="SM00184">
    <property type="entry name" value="RING"/>
    <property type="match status" value="1"/>
</dbReference>
<evidence type="ECO:0000256" key="1">
    <source>
        <dbReference type="ARBA" id="ARBA00004370"/>
    </source>
</evidence>
<evidence type="ECO:0000256" key="7">
    <source>
        <dbReference type="ARBA" id="ARBA00023136"/>
    </source>
</evidence>
<evidence type="ECO:0000256" key="9">
    <source>
        <dbReference type="SAM" id="MobiDB-lite"/>
    </source>
</evidence>
<organism evidence="12 13">
    <name type="scientific">Monilinia vaccinii-corymbosi</name>
    <dbReference type="NCBI Taxonomy" id="61207"/>
    <lineage>
        <taxon>Eukaryota</taxon>
        <taxon>Fungi</taxon>
        <taxon>Dikarya</taxon>
        <taxon>Ascomycota</taxon>
        <taxon>Pezizomycotina</taxon>
        <taxon>Leotiomycetes</taxon>
        <taxon>Helotiales</taxon>
        <taxon>Sclerotiniaceae</taxon>
        <taxon>Monilinia</taxon>
    </lineage>
</organism>
<feature type="region of interest" description="Disordered" evidence="9">
    <location>
        <begin position="421"/>
        <end position="541"/>
    </location>
</feature>
<evidence type="ECO:0000256" key="10">
    <source>
        <dbReference type="SAM" id="Phobius"/>
    </source>
</evidence>
<evidence type="ECO:0000256" key="2">
    <source>
        <dbReference type="ARBA" id="ARBA00022692"/>
    </source>
</evidence>
<feature type="compositionally biased region" description="Basic and acidic residues" evidence="9">
    <location>
        <begin position="159"/>
        <end position="170"/>
    </location>
</feature>
<dbReference type="AlphaFoldDB" id="A0A8A3PNF5"/>
<feature type="domain" description="RING-type" evidence="11">
    <location>
        <begin position="761"/>
        <end position="804"/>
    </location>
</feature>
<proteinExistence type="predicted"/>
<dbReference type="InterPro" id="IPR001841">
    <property type="entry name" value="Znf_RING"/>
</dbReference>
<dbReference type="InterPro" id="IPR011016">
    <property type="entry name" value="Znf_RING-CH"/>
</dbReference>
<keyword evidence="3" id="KW-0479">Metal-binding</keyword>
<dbReference type="InterPro" id="IPR046450">
    <property type="entry name" value="PA_dom_sf"/>
</dbReference>
<feature type="compositionally biased region" description="Basic and acidic residues" evidence="9">
    <location>
        <begin position="489"/>
        <end position="500"/>
    </location>
</feature>
<name>A0A8A3PNF5_9HELO</name>
<dbReference type="SUPFAM" id="SSF52025">
    <property type="entry name" value="PA domain"/>
    <property type="match status" value="1"/>
</dbReference>
<dbReference type="PANTHER" id="PTHR22765:SF406">
    <property type="entry name" value="PA AND RING FINGER DOMAIN PROTEIN (AFU_ORTHOLOGUE AFUA_2G02470)"/>
    <property type="match status" value="1"/>
</dbReference>
<dbReference type="SMART" id="SM00744">
    <property type="entry name" value="RINGv"/>
    <property type="match status" value="1"/>
</dbReference>
<sequence length="903" mass="96898">MRPPRIVIIVAFLLTTFFLTFLSLRSSHPPQTVAASTSTPKAGIQSLFSFRAPFSLFPPNAIITLTNDNTTAFLARPAAFGPLLPNEGLKGQLWIGSGFGDDSIRQGPVASGAEGELGCSDVPGWVDNYAKSGAAEGAKSGDDKSATAASKSKTNKRASKGDKAFTDRTSSRSSTKSKHNGVVGPSVNDGTDDYLHHPLPGSTVSKLTDKQPADIKANHADIQSIQEGAEIAGKVVLLSRGGCGFLEKVKWVQRRGGIALIVGDDKSGGPLIQMYARGDTSNVTIPAIFTSRTTAHLLSSLIGPGTFNEDALDEMSRATLKVQKSDKSKKVPKKKKTKESQPTFTATAAMARATTKAAKKSSAKFAEKTKTIKTQKPGWFKSLFYGAGGRGSVKDSSRPPSSGQLDWVLVDDWKDDDNAGTKKISTAKLNGQEKVDADKKSQKSGKGGNKPSPGDDFVIGVQDWRDPDLVGSSDDKNSEKSSKIGAAKTDGKSDANKAKNESPQPMKAGTKNSGGITEEKAKTTPKLRGGSITPGSGEYAPKLAKAKEMTEKSSSSGSKTKSILTTIFGDDEEDFEFLAPGSSSTGRVDIDDEIEEDDNEGEYEENGLWVTLTPTSGASPFLDTLLVLVVSPLVTLTVVYALLLLRSRIRRRRWRAPKSVVERLPVRTYQTINNTPGNRSPTMPSPTSSSPTTPLLSHTTPSRPRPRSRTTTGIPEAGDIARVNSNPLQVPTLTPLQPNEHEKNSGSPSQWKKYMGKQVECVVCLEEYVDGVSQVMSLPCGHEFHVDCITPWLTTRRRTCPICKGDVVRSLARGSPSSPRYEAYHDDDSDDDIQAQAAETVNTSSSSTRPISRNIEDDIAGDLEQGISPPTPTRTSRSANRRGESWRIEVPAGEKKIETGECL</sequence>
<comment type="subcellular location">
    <subcellularLocation>
        <location evidence="1">Membrane</location>
    </subcellularLocation>
</comment>
<dbReference type="PROSITE" id="PS50089">
    <property type="entry name" value="ZF_RING_2"/>
    <property type="match status" value="1"/>
</dbReference>
<feature type="compositionally biased region" description="Basic and acidic residues" evidence="9">
    <location>
        <begin position="463"/>
        <end position="482"/>
    </location>
</feature>
<accession>A0A8A3PNF5</accession>
<dbReference type="InterPro" id="IPR003137">
    <property type="entry name" value="PA_domain"/>
</dbReference>
<dbReference type="InterPro" id="IPR051826">
    <property type="entry name" value="E3_ubiquitin-ligase_domain"/>
</dbReference>
<dbReference type="Proteomes" id="UP000672032">
    <property type="component" value="Chromosome 7"/>
</dbReference>
<feature type="compositionally biased region" description="Low complexity" evidence="9">
    <location>
        <begin position="679"/>
        <end position="702"/>
    </location>
</feature>
<evidence type="ECO:0000313" key="13">
    <source>
        <dbReference type="Proteomes" id="UP000672032"/>
    </source>
</evidence>
<keyword evidence="7 10" id="KW-0472">Membrane</keyword>
<dbReference type="EMBL" id="CP063411">
    <property type="protein sequence ID" value="QSZ36465.1"/>
    <property type="molecule type" value="Genomic_DNA"/>
</dbReference>
<dbReference type="GO" id="GO:0006511">
    <property type="term" value="P:ubiquitin-dependent protein catabolic process"/>
    <property type="evidence" value="ECO:0007669"/>
    <property type="project" value="TreeGrafter"/>
</dbReference>
<feature type="region of interest" description="Disordered" evidence="9">
    <location>
        <begin position="323"/>
        <end position="345"/>
    </location>
</feature>
<dbReference type="CDD" id="cd04813">
    <property type="entry name" value="PA_1"/>
    <property type="match status" value="1"/>
</dbReference>
<feature type="region of interest" description="Disordered" evidence="9">
    <location>
        <begin position="670"/>
        <end position="751"/>
    </location>
</feature>
<keyword evidence="4 8" id="KW-0863">Zinc-finger</keyword>
<evidence type="ECO:0000256" key="3">
    <source>
        <dbReference type="ARBA" id="ARBA00022723"/>
    </source>
</evidence>
<keyword evidence="2 10" id="KW-0812">Transmembrane</keyword>
<dbReference type="Pfam" id="PF02225">
    <property type="entry name" value="PA"/>
    <property type="match status" value="1"/>
</dbReference>
<dbReference type="GO" id="GO:0061630">
    <property type="term" value="F:ubiquitin protein ligase activity"/>
    <property type="evidence" value="ECO:0007669"/>
    <property type="project" value="TreeGrafter"/>
</dbReference>
<dbReference type="Gene3D" id="3.30.40.10">
    <property type="entry name" value="Zinc/RING finger domain, C3HC4 (zinc finger)"/>
    <property type="match status" value="1"/>
</dbReference>
<gene>
    <name evidence="12" type="ORF">DSL72_006344</name>
</gene>
<evidence type="ECO:0000256" key="6">
    <source>
        <dbReference type="ARBA" id="ARBA00022989"/>
    </source>
</evidence>
<protein>
    <recommendedName>
        <fullName evidence="11">RING-type domain-containing protein</fullName>
    </recommendedName>
</protein>
<feature type="region of interest" description="Disordered" evidence="9">
    <location>
        <begin position="838"/>
        <end position="903"/>
    </location>
</feature>
<feature type="compositionally biased region" description="Low complexity" evidence="9">
    <location>
        <begin position="727"/>
        <end position="738"/>
    </location>
</feature>
<keyword evidence="5" id="KW-0862">Zinc</keyword>
<dbReference type="SUPFAM" id="SSF57850">
    <property type="entry name" value="RING/U-box"/>
    <property type="match status" value="1"/>
</dbReference>
<dbReference type="GO" id="GO:0016020">
    <property type="term" value="C:membrane"/>
    <property type="evidence" value="ECO:0007669"/>
    <property type="project" value="UniProtKB-SubCell"/>
</dbReference>
<dbReference type="InterPro" id="IPR013083">
    <property type="entry name" value="Znf_RING/FYVE/PHD"/>
</dbReference>
<dbReference type="OrthoDB" id="5357315at2759"/>
<evidence type="ECO:0000259" key="11">
    <source>
        <dbReference type="PROSITE" id="PS50089"/>
    </source>
</evidence>
<evidence type="ECO:0000256" key="4">
    <source>
        <dbReference type="ARBA" id="ARBA00022771"/>
    </source>
</evidence>
<dbReference type="Gene3D" id="3.50.30.30">
    <property type="match status" value="1"/>
</dbReference>
<keyword evidence="13" id="KW-1185">Reference proteome</keyword>
<feature type="compositionally biased region" description="Basic and acidic residues" evidence="9">
    <location>
        <begin position="881"/>
        <end position="903"/>
    </location>
</feature>
<dbReference type="GO" id="GO:0008270">
    <property type="term" value="F:zinc ion binding"/>
    <property type="evidence" value="ECO:0007669"/>
    <property type="project" value="UniProtKB-KW"/>
</dbReference>
<evidence type="ECO:0000256" key="8">
    <source>
        <dbReference type="PROSITE-ProRule" id="PRU00175"/>
    </source>
</evidence>
<keyword evidence="6 10" id="KW-1133">Transmembrane helix</keyword>
<feature type="region of interest" description="Disordered" evidence="9">
    <location>
        <begin position="134"/>
        <end position="207"/>
    </location>
</feature>
<feature type="compositionally biased region" description="Polar residues" evidence="9">
    <location>
        <begin position="838"/>
        <end position="851"/>
    </location>
</feature>
<dbReference type="FunFam" id="3.30.40.10:FF:000364">
    <property type="entry name" value="Protease-associated PA domain protein"/>
    <property type="match status" value="1"/>
</dbReference>